<sequence>MCTQYKYTGPCWCNERTGQAKVIESINQHCSQKPPRVRCPSFKTKIYGIKCPNCIHEAAAAAAAEVQAEAEAARILWGMRDGSR</sequence>
<protein>
    <submittedName>
        <fullName evidence="1">Uncharacterized protein</fullName>
    </submittedName>
</protein>
<evidence type="ECO:0000313" key="1">
    <source>
        <dbReference type="EMBL" id="KAF5878074.1"/>
    </source>
</evidence>
<dbReference type="GeneID" id="59254378"/>
<dbReference type="OrthoDB" id="3543348at2759"/>
<dbReference type="RefSeq" id="XP_037197019.1">
    <property type="nucleotide sequence ID" value="XM_037330686.1"/>
</dbReference>
<reference evidence="1 2" key="1">
    <citation type="journal article" date="2020" name="Phytopathology">
        <title>A high-quality genome resource of Botrytis fragariae, a new and rapidly spreading fungal pathogen causing strawberry gray mold in the U.S.A.</title>
        <authorList>
            <person name="Wu Y."/>
            <person name="Saski C.A."/>
            <person name="Schnabel G."/>
            <person name="Xiao S."/>
            <person name="Hu M."/>
        </authorList>
    </citation>
    <scope>NUCLEOTIDE SEQUENCE [LARGE SCALE GENOMIC DNA]</scope>
    <source>
        <strain evidence="1 2">BVB16</strain>
    </source>
</reference>
<comment type="caution">
    <text evidence="1">The sequence shown here is derived from an EMBL/GenBank/DDBJ whole genome shotgun (WGS) entry which is preliminary data.</text>
</comment>
<gene>
    <name evidence="1" type="ORF">Bfra_000241</name>
</gene>
<proteinExistence type="predicted"/>
<keyword evidence="2" id="KW-1185">Reference proteome</keyword>
<dbReference type="EMBL" id="JABFCT010000002">
    <property type="protein sequence ID" value="KAF5878074.1"/>
    <property type="molecule type" value="Genomic_DNA"/>
</dbReference>
<evidence type="ECO:0000313" key="2">
    <source>
        <dbReference type="Proteomes" id="UP000531561"/>
    </source>
</evidence>
<accession>A0A8H6B2M8</accession>
<dbReference type="Proteomes" id="UP000531561">
    <property type="component" value="Unassembled WGS sequence"/>
</dbReference>
<name>A0A8H6B2M8_9HELO</name>
<organism evidence="1 2">
    <name type="scientific">Botrytis fragariae</name>
    <dbReference type="NCBI Taxonomy" id="1964551"/>
    <lineage>
        <taxon>Eukaryota</taxon>
        <taxon>Fungi</taxon>
        <taxon>Dikarya</taxon>
        <taxon>Ascomycota</taxon>
        <taxon>Pezizomycotina</taxon>
        <taxon>Leotiomycetes</taxon>
        <taxon>Helotiales</taxon>
        <taxon>Sclerotiniaceae</taxon>
        <taxon>Botrytis</taxon>
    </lineage>
</organism>
<dbReference type="AlphaFoldDB" id="A0A8H6B2M8"/>